<protein>
    <submittedName>
        <fullName evidence="4">B-cell translocation protein 1, anti-proliferative</fullName>
    </submittedName>
</protein>
<dbReference type="Pfam" id="PF07742">
    <property type="entry name" value="BTG"/>
    <property type="match status" value="1"/>
</dbReference>
<reference evidence="4 5" key="1">
    <citation type="submission" date="2019-05" db="EMBL/GenBank/DDBJ databases">
        <title>Emergence of the Ug99 lineage of the wheat stem rust pathogen through somatic hybridization.</title>
        <authorList>
            <person name="Li F."/>
            <person name="Upadhyaya N.M."/>
            <person name="Sperschneider J."/>
            <person name="Matny O."/>
            <person name="Nguyen-Phuc H."/>
            <person name="Mago R."/>
            <person name="Raley C."/>
            <person name="Miller M.E."/>
            <person name="Silverstein K.A.T."/>
            <person name="Henningsen E."/>
            <person name="Hirsch C.D."/>
            <person name="Visser B."/>
            <person name="Pretorius Z.A."/>
            <person name="Steffenson B.J."/>
            <person name="Schwessinger B."/>
            <person name="Dodds P.N."/>
            <person name="Figueroa M."/>
        </authorList>
    </citation>
    <scope>NUCLEOTIDE SEQUENCE [LARGE SCALE GENOMIC DNA]</scope>
    <source>
        <strain evidence="4 5">Ug99</strain>
    </source>
</reference>
<evidence type="ECO:0000313" key="5">
    <source>
        <dbReference type="Proteomes" id="UP000325313"/>
    </source>
</evidence>
<feature type="compositionally biased region" description="Low complexity" evidence="2">
    <location>
        <begin position="262"/>
        <end position="289"/>
    </location>
</feature>
<feature type="region of interest" description="Disordered" evidence="2">
    <location>
        <begin position="163"/>
        <end position="192"/>
    </location>
</feature>
<feature type="region of interest" description="Disordered" evidence="2">
    <location>
        <begin position="349"/>
        <end position="376"/>
    </location>
</feature>
<dbReference type="GO" id="GO:0005737">
    <property type="term" value="C:cytoplasm"/>
    <property type="evidence" value="ECO:0007669"/>
    <property type="project" value="TreeGrafter"/>
</dbReference>
<feature type="region of interest" description="Disordered" evidence="2">
    <location>
        <begin position="412"/>
        <end position="442"/>
    </location>
</feature>
<dbReference type="PANTHER" id="PTHR22978:SF22">
    <property type="entry name" value="BTG FAMILY PROTEIN"/>
    <property type="match status" value="1"/>
</dbReference>
<gene>
    <name evidence="4" type="primary">BTG1_1</name>
    <name evidence="4" type="ORF">PGTUg99_014281</name>
</gene>
<dbReference type="InterPro" id="IPR002087">
    <property type="entry name" value="Anti_prolifrtn"/>
</dbReference>
<evidence type="ECO:0000256" key="2">
    <source>
        <dbReference type="SAM" id="MobiDB-lite"/>
    </source>
</evidence>
<dbReference type="AlphaFoldDB" id="A0A5B0LLG5"/>
<feature type="compositionally biased region" description="Low complexity" evidence="2">
    <location>
        <begin position="353"/>
        <end position="362"/>
    </location>
</feature>
<dbReference type="GO" id="GO:0005634">
    <property type="term" value="C:nucleus"/>
    <property type="evidence" value="ECO:0007669"/>
    <property type="project" value="TreeGrafter"/>
</dbReference>
<dbReference type="Gene3D" id="3.90.640.90">
    <property type="entry name" value="Anti-proliferative protein, N-terminal domain"/>
    <property type="match status" value="1"/>
</dbReference>
<dbReference type="InterPro" id="IPR036054">
    <property type="entry name" value="BTG-like_sf"/>
</dbReference>
<evidence type="ECO:0000256" key="1">
    <source>
        <dbReference type="ARBA" id="ARBA00007989"/>
    </source>
</evidence>
<feature type="region of interest" description="Disordered" evidence="2">
    <location>
        <begin position="256"/>
        <end position="289"/>
    </location>
</feature>
<sequence length="442" mass="47701">MWFVRVPTRDGHTSLAVSQPKPIPHHQLTMAPAEIQFVANYLTHFLLTPDQQSIVCPVFTEKLHARFVPRHWFPLEPERGSGYRAVSFDPSRQDGYLDPVLCMLAHLLGTSNRELRRNILKNFGVAQASGWTLWTDPGCVSLRIQASGGELKELWGNLPTHLSQPRLGVPSPPTIPSAPRLSPGDSPSKSRAIPILAPAGVTRLAVTPPTPFGQSKSRSRSEGSDQEDDQARHQEMLVENFQAQLKLSSYVPVTEDPYFRPSSRTSCASSSSEGSDRSGFSSSSSSTATSVAPLGMMVKKKMSTNQLPQSSSAAQYPTGYIRHNSSNSMPYVSTNHMPASLTAMSAIQHQPPRRAASPAYASQRRRHVPSASVSSVSGGRGLLVLKEGPGTVTEHSGGKVGVMGGGVLLGLPKDKESGAVVNNSANNRRTNTRRARTTTANP</sequence>
<comment type="caution">
    <text evidence="4">The sequence shown here is derived from an EMBL/GenBank/DDBJ whole genome shotgun (WGS) entry which is preliminary data.</text>
</comment>
<name>A0A5B0LLG5_PUCGR</name>
<proteinExistence type="inferred from homology"/>
<feature type="region of interest" description="Disordered" evidence="2">
    <location>
        <begin position="204"/>
        <end position="231"/>
    </location>
</feature>
<feature type="domain" description="Anti-proliferative protein" evidence="3">
    <location>
        <begin position="34"/>
        <end position="149"/>
    </location>
</feature>
<feature type="compositionally biased region" description="Basic and acidic residues" evidence="2">
    <location>
        <begin position="219"/>
        <end position="231"/>
    </location>
</feature>
<dbReference type="InterPro" id="IPR033332">
    <property type="entry name" value="BTG"/>
</dbReference>
<evidence type="ECO:0000259" key="3">
    <source>
        <dbReference type="Pfam" id="PF07742"/>
    </source>
</evidence>
<comment type="similarity">
    <text evidence="1">Belongs to the BTG family.</text>
</comment>
<dbReference type="PANTHER" id="PTHR22978">
    <property type="entry name" value="B-CELL TRANSLOCATION GENE"/>
    <property type="match status" value="1"/>
</dbReference>
<evidence type="ECO:0000313" key="4">
    <source>
        <dbReference type="EMBL" id="KAA1064324.1"/>
    </source>
</evidence>
<dbReference type="SUPFAM" id="SSF160696">
    <property type="entry name" value="BTG domain-like"/>
    <property type="match status" value="1"/>
</dbReference>
<accession>A0A5B0LLG5</accession>
<organism evidence="4 5">
    <name type="scientific">Puccinia graminis f. sp. tritici</name>
    <dbReference type="NCBI Taxonomy" id="56615"/>
    <lineage>
        <taxon>Eukaryota</taxon>
        <taxon>Fungi</taxon>
        <taxon>Dikarya</taxon>
        <taxon>Basidiomycota</taxon>
        <taxon>Pucciniomycotina</taxon>
        <taxon>Pucciniomycetes</taxon>
        <taxon>Pucciniales</taxon>
        <taxon>Pucciniaceae</taxon>
        <taxon>Puccinia</taxon>
    </lineage>
</organism>
<dbReference type="EMBL" id="VDEP01000513">
    <property type="protein sequence ID" value="KAA1064324.1"/>
    <property type="molecule type" value="Genomic_DNA"/>
</dbReference>
<dbReference type="Proteomes" id="UP000325313">
    <property type="component" value="Unassembled WGS sequence"/>
</dbReference>